<evidence type="ECO:0000313" key="3">
    <source>
        <dbReference type="Proteomes" id="UP000837857"/>
    </source>
</evidence>
<feature type="non-terminal residue" evidence="2">
    <location>
        <position position="95"/>
    </location>
</feature>
<dbReference type="Proteomes" id="UP000837857">
    <property type="component" value="Chromosome 4"/>
</dbReference>
<proteinExistence type="predicted"/>
<feature type="compositionally biased region" description="Basic and acidic residues" evidence="1">
    <location>
        <begin position="86"/>
        <end position="95"/>
    </location>
</feature>
<keyword evidence="3" id="KW-1185">Reference proteome</keyword>
<dbReference type="EMBL" id="OW152816">
    <property type="protein sequence ID" value="CAH2066063.1"/>
    <property type="molecule type" value="Genomic_DNA"/>
</dbReference>
<name>A0ABN8IX04_9NEOP</name>
<sequence>MPASGAPENGANASLIAMTGSGPLIYRTGESAWTEAFRVCSIGCEGSTAPIYSGAGRRFRTGASDIGTLARPRRRPARGRRRAAANRRDSGTPGR</sequence>
<organism evidence="2 3">
    <name type="scientific">Iphiclides podalirius</name>
    <name type="common">scarce swallowtail</name>
    <dbReference type="NCBI Taxonomy" id="110791"/>
    <lineage>
        <taxon>Eukaryota</taxon>
        <taxon>Metazoa</taxon>
        <taxon>Ecdysozoa</taxon>
        <taxon>Arthropoda</taxon>
        <taxon>Hexapoda</taxon>
        <taxon>Insecta</taxon>
        <taxon>Pterygota</taxon>
        <taxon>Neoptera</taxon>
        <taxon>Endopterygota</taxon>
        <taxon>Lepidoptera</taxon>
        <taxon>Glossata</taxon>
        <taxon>Ditrysia</taxon>
        <taxon>Papilionoidea</taxon>
        <taxon>Papilionidae</taxon>
        <taxon>Papilioninae</taxon>
        <taxon>Iphiclides</taxon>
    </lineage>
</organism>
<evidence type="ECO:0000313" key="2">
    <source>
        <dbReference type="EMBL" id="CAH2066063.1"/>
    </source>
</evidence>
<reference evidence="2" key="1">
    <citation type="submission" date="2022-03" db="EMBL/GenBank/DDBJ databases">
        <authorList>
            <person name="Martin H S."/>
        </authorList>
    </citation>
    <scope>NUCLEOTIDE SEQUENCE</scope>
</reference>
<feature type="compositionally biased region" description="Basic residues" evidence="1">
    <location>
        <begin position="71"/>
        <end position="85"/>
    </location>
</feature>
<protein>
    <submittedName>
        <fullName evidence="2">Uncharacterized protein</fullName>
    </submittedName>
</protein>
<evidence type="ECO:0000256" key="1">
    <source>
        <dbReference type="SAM" id="MobiDB-lite"/>
    </source>
</evidence>
<accession>A0ABN8IX04</accession>
<feature type="region of interest" description="Disordered" evidence="1">
    <location>
        <begin position="63"/>
        <end position="95"/>
    </location>
</feature>
<gene>
    <name evidence="2" type="ORF">IPOD504_LOCUS13260</name>
</gene>